<keyword evidence="13 18" id="KW-0460">Magnesium</keyword>
<dbReference type="InterPro" id="IPR008279">
    <property type="entry name" value="PEP-util_enz_mobile_dom"/>
</dbReference>
<dbReference type="EC" id="2.7.1.40" evidence="6 17"/>
<keyword evidence="10" id="KW-0547">Nucleotide-binding</keyword>
<dbReference type="SUPFAM" id="SSF52009">
    <property type="entry name" value="Phosphohistidine domain"/>
    <property type="match status" value="1"/>
</dbReference>
<dbReference type="InterPro" id="IPR015813">
    <property type="entry name" value="Pyrv/PenolPyrv_kinase-like_dom"/>
</dbReference>
<evidence type="ECO:0000256" key="17">
    <source>
        <dbReference type="NCBIfam" id="TIGR01064"/>
    </source>
</evidence>
<evidence type="ECO:0000256" key="14">
    <source>
        <dbReference type="ARBA" id="ARBA00022958"/>
    </source>
</evidence>
<dbReference type="GO" id="GO:0006950">
    <property type="term" value="P:response to stress"/>
    <property type="evidence" value="ECO:0007669"/>
    <property type="project" value="UniProtKB-ARBA"/>
</dbReference>
<dbReference type="Pfam" id="PF00391">
    <property type="entry name" value="PEP-utilizers"/>
    <property type="match status" value="1"/>
</dbReference>
<dbReference type="InterPro" id="IPR015795">
    <property type="entry name" value="Pyrv_Knase_C"/>
</dbReference>
<evidence type="ECO:0000256" key="1">
    <source>
        <dbReference type="ARBA" id="ARBA00001946"/>
    </source>
</evidence>
<dbReference type="SUPFAM" id="SSF50800">
    <property type="entry name" value="PK beta-barrel domain-like"/>
    <property type="match status" value="1"/>
</dbReference>
<proteinExistence type="inferred from homology"/>
<dbReference type="InterPro" id="IPR011037">
    <property type="entry name" value="Pyrv_Knase-like_insert_dom_sf"/>
</dbReference>
<dbReference type="Gene3D" id="3.20.20.60">
    <property type="entry name" value="Phosphoenolpyruvate-binding domains"/>
    <property type="match status" value="1"/>
</dbReference>
<evidence type="ECO:0000256" key="13">
    <source>
        <dbReference type="ARBA" id="ARBA00022842"/>
    </source>
</evidence>
<keyword evidence="8 18" id="KW-0808">Transferase</keyword>
<comment type="similarity">
    <text evidence="5 18">Belongs to the pyruvate kinase family.</text>
</comment>
<dbReference type="GO" id="GO:0005524">
    <property type="term" value="F:ATP binding"/>
    <property type="evidence" value="ECO:0007669"/>
    <property type="project" value="UniProtKB-KW"/>
</dbReference>
<dbReference type="SUPFAM" id="SSF52935">
    <property type="entry name" value="PK C-terminal domain-like"/>
    <property type="match status" value="1"/>
</dbReference>
<comment type="cofactor">
    <cofactor evidence="1">
        <name>Mg(2+)</name>
        <dbReference type="ChEBI" id="CHEBI:18420"/>
    </cofactor>
</comment>
<dbReference type="InterPro" id="IPR015806">
    <property type="entry name" value="Pyrv_Knase_insert_dom_sf"/>
</dbReference>
<dbReference type="NCBIfam" id="TIGR01064">
    <property type="entry name" value="pyruv_kin"/>
    <property type="match status" value="1"/>
</dbReference>
<keyword evidence="16 22" id="KW-0670">Pyruvate</keyword>
<feature type="domain" description="Pyruvate kinase C-terminal" evidence="21">
    <location>
        <begin position="386"/>
        <end position="498"/>
    </location>
</feature>
<keyword evidence="14" id="KW-0630">Potassium</keyword>
<dbReference type="NCBIfam" id="NF004978">
    <property type="entry name" value="PRK06354.1"/>
    <property type="match status" value="1"/>
</dbReference>
<dbReference type="Pfam" id="PF00224">
    <property type="entry name" value="PK"/>
    <property type="match status" value="1"/>
</dbReference>
<evidence type="ECO:0000256" key="7">
    <source>
        <dbReference type="ARBA" id="ARBA00018587"/>
    </source>
</evidence>
<dbReference type="Pfam" id="PF02887">
    <property type="entry name" value="PK_C"/>
    <property type="match status" value="1"/>
</dbReference>
<evidence type="ECO:0000256" key="4">
    <source>
        <dbReference type="ARBA" id="ARBA00006237"/>
    </source>
</evidence>
<accession>B9E7A3</accession>
<dbReference type="InterPro" id="IPR036918">
    <property type="entry name" value="Pyrv_Knase_C_sf"/>
</dbReference>
<evidence type="ECO:0000256" key="12">
    <source>
        <dbReference type="ARBA" id="ARBA00022840"/>
    </source>
</evidence>
<dbReference type="STRING" id="458233.MCCL_1364"/>
<dbReference type="GO" id="GO:0000287">
    <property type="term" value="F:magnesium ion binding"/>
    <property type="evidence" value="ECO:0007669"/>
    <property type="project" value="UniProtKB-UniRule"/>
</dbReference>
<dbReference type="FunFam" id="2.40.33.10:FF:000001">
    <property type="entry name" value="Pyruvate kinase"/>
    <property type="match status" value="1"/>
</dbReference>
<dbReference type="NCBIfam" id="NF004491">
    <property type="entry name" value="PRK05826.1"/>
    <property type="match status" value="1"/>
</dbReference>
<reference evidence="22 23" key="1">
    <citation type="journal article" date="2009" name="J. Bacteriol.">
        <title>Complete genome sequence of Macrococcus caseolyticus strain JCSCS5402, reflecting the ancestral genome of the human-pathogenic staphylococci.</title>
        <authorList>
            <person name="Baba T."/>
            <person name="Kuwahara-Arai K."/>
            <person name="Uchiyama I."/>
            <person name="Takeuchi F."/>
            <person name="Ito T."/>
            <person name="Hiramatsu K."/>
        </authorList>
    </citation>
    <scope>NUCLEOTIDE SEQUENCE [LARGE SCALE GENOMIC DNA]</scope>
    <source>
        <strain evidence="22 23">JCSC5402</strain>
    </source>
</reference>
<dbReference type="PANTHER" id="PTHR11817">
    <property type="entry name" value="PYRUVATE KINASE"/>
    <property type="match status" value="1"/>
</dbReference>
<dbReference type="Proteomes" id="UP000001383">
    <property type="component" value="Chromosome"/>
</dbReference>
<dbReference type="SUPFAM" id="SSF51621">
    <property type="entry name" value="Phosphoenolpyruvate/pyruvate domain"/>
    <property type="match status" value="1"/>
</dbReference>
<dbReference type="Gene3D" id="3.50.30.10">
    <property type="entry name" value="Phosphohistidine domain"/>
    <property type="match status" value="1"/>
</dbReference>
<comment type="similarity">
    <text evidence="4">In the C-terminal section; belongs to the PEP-utilizing enzyme family.</text>
</comment>
<dbReference type="PROSITE" id="PS00110">
    <property type="entry name" value="PYRUVATE_KINASE"/>
    <property type="match status" value="1"/>
</dbReference>
<dbReference type="Gene3D" id="3.40.1380.20">
    <property type="entry name" value="Pyruvate kinase, C-terminal domain"/>
    <property type="match status" value="1"/>
</dbReference>
<dbReference type="GO" id="GO:0004743">
    <property type="term" value="F:pyruvate kinase activity"/>
    <property type="evidence" value="ECO:0007669"/>
    <property type="project" value="UniProtKB-UniRule"/>
</dbReference>
<evidence type="ECO:0000256" key="3">
    <source>
        <dbReference type="ARBA" id="ARBA00004997"/>
    </source>
</evidence>
<dbReference type="HOGENOM" id="CLU_015439_0_2_9"/>
<evidence type="ECO:0000259" key="19">
    <source>
        <dbReference type="Pfam" id="PF00224"/>
    </source>
</evidence>
<evidence type="ECO:0000256" key="18">
    <source>
        <dbReference type="RuleBase" id="RU000504"/>
    </source>
</evidence>
<feature type="domain" description="Pyruvate kinase barrel" evidence="19">
    <location>
        <begin position="28"/>
        <end position="352"/>
    </location>
</feature>
<dbReference type="Gene3D" id="2.40.33.10">
    <property type="entry name" value="PK beta-barrel domain-like"/>
    <property type="match status" value="1"/>
</dbReference>
<dbReference type="AlphaFoldDB" id="B9E7A3"/>
<dbReference type="EMBL" id="AP009484">
    <property type="protein sequence ID" value="BAH18071.1"/>
    <property type="molecule type" value="Genomic_DNA"/>
</dbReference>
<evidence type="ECO:0000256" key="15">
    <source>
        <dbReference type="ARBA" id="ARBA00023152"/>
    </source>
</evidence>
<keyword evidence="15 18" id="KW-0324">Glycolysis</keyword>
<feature type="domain" description="PEP-utilising enzyme mobile" evidence="20">
    <location>
        <begin position="535"/>
        <end position="602"/>
    </location>
</feature>
<sequence length="613" mass="66434">MRRCMNYLMNYRYNSISVVTNIMEAHKMRKTKIVCTIGPASESPEMLEKLMNAGMNVARLNFSHGSHEEHQARIKTIRSVAQRLNKTVAILLDTKGPEIRTHNMENDKIELVKGSTITVSMEQVLGTSAEFSVTYPELINDIHIGSTILLDDGLIELRVKDILHDEGKIVCDVINAGELKNKKGVNLPGVKVNLPGITDKDAADILFGIEQKVDFIAASFVRRASDVLEIREILEKNQCDFIHIIPKIENEEGIENIDQILEVSDGLMIARGDMGVEIPAEQVPLVQKELIQKCNILGKPVITATQMLDSMQRNPRCTRAEASDVANAIYDGSDAVMLSGETAAGLYPEESVKTMHNIAFAAEEAQDYKRMLSDRTKLNQPSMVNAIGVSVAHTALNLDVQTIVAATESGTTAQTISKYRPHAHIIAVTPYEETARHLSLVWGVIPVVKTGKSTTDELLDKSVQAAIEVGTVENGDLIIITAGIPTGEAGTTNLMKIHLIGDVIAAGTGIGRTAAHGKVIKANSAEELQGVDMTDKVVVSPQTDADMVPYLEQAVAIVTEEGGLTSHAAVVGLNLGKPTIVGVQDVMNTLENGTLVTVDAQHNKIYIGHAKVN</sequence>
<evidence type="ECO:0000256" key="6">
    <source>
        <dbReference type="ARBA" id="ARBA00012142"/>
    </source>
</evidence>
<dbReference type="GO" id="GO:0030955">
    <property type="term" value="F:potassium ion binding"/>
    <property type="evidence" value="ECO:0007669"/>
    <property type="project" value="UniProtKB-UniRule"/>
</dbReference>
<keyword evidence="9" id="KW-0479">Metal-binding</keyword>
<dbReference type="InterPro" id="IPR040442">
    <property type="entry name" value="Pyrv_kinase-like_dom_sf"/>
</dbReference>
<dbReference type="PRINTS" id="PR01050">
    <property type="entry name" value="PYRUVTKNASE"/>
</dbReference>
<evidence type="ECO:0000259" key="21">
    <source>
        <dbReference type="Pfam" id="PF02887"/>
    </source>
</evidence>
<protein>
    <recommendedName>
        <fullName evidence="7 17">Pyruvate kinase</fullName>
        <ecNumber evidence="6 17">2.7.1.40</ecNumber>
    </recommendedName>
</protein>
<dbReference type="UniPathway" id="UPA00109">
    <property type="reaction ID" value="UER00188"/>
</dbReference>
<evidence type="ECO:0000256" key="10">
    <source>
        <dbReference type="ARBA" id="ARBA00022741"/>
    </source>
</evidence>
<keyword evidence="12" id="KW-0067">ATP-binding</keyword>
<comment type="pathway">
    <text evidence="3 18">Carbohydrate degradation; glycolysis; pyruvate from D-glyceraldehyde 3-phosphate: step 5/5.</text>
</comment>
<dbReference type="InterPro" id="IPR036637">
    <property type="entry name" value="Phosphohistidine_dom_sf"/>
</dbReference>
<keyword evidence="11 18" id="KW-0418">Kinase</keyword>
<evidence type="ECO:0000313" key="23">
    <source>
        <dbReference type="Proteomes" id="UP000001383"/>
    </source>
</evidence>
<evidence type="ECO:0000256" key="8">
    <source>
        <dbReference type="ARBA" id="ARBA00022679"/>
    </source>
</evidence>
<dbReference type="InterPro" id="IPR001697">
    <property type="entry name" value="Pyr_Knase"/>
</dbReference>
<dbReference type="InterPro" id="IPR018209">
    <property type="entry name" value="Pyrv_Knase_AS"/>
</dbReference>
<dbReference type="eggNOG" id="COG0469">
    <property type="taxonomic scope" value="Bacteria"/>
</dbReference>
<comment type="cofactor">
    <cofactor evidence="2">
        <name>K(+)</name>
        <dbReference type="ChEBI" id="CHEBI:29103"/>
    </cofactor>
</comment>
<gene>
    <name evidence="22" type="primary">pykA</name>
    <name evidence="22" type="ordered locus">MCCL_1364</name>
</gene>
<comment type="catalytic activity">
    <reaction evidence="18">
        <text>pyruvate + ATP = phosphoenolpyruvate + ADP + H(+)</text>
        <dbReference type="Rhea" id="RHEA:18157"/>
        <dbReference type="ChEBI" id="CHEBI:15361"/>
        <dbReference type="ChEBI" id="CHEBI:15378"/>
        <dbReference type="ChEBI" id="CHEBI:30616"/>
        <dbReference type="ChEBI" id="CHEBI:58702"/>
        <dbReference type="ChEBI" id="CHEBI:456216"/>
        <dbReference type="EC" id="2.7.1.40"/>
    </reaction>
</comment>
<evidence type="ECO:0000259" key="20">
    <source>
        <dbReference type="Pfam" id="PF00391"/>
    </source>
</evidence>
<dbReference type="FunFam" id="3.20.20.60:FF:000001">
    <property type="entry name" value="Pyruvate kinase"/>
    <property type="match status" value="1"/>
</dbReference>
<evidence type="ECO:0000313" key="22">
    <source>
        <dbReference type="EMBL" id="BAH18071.1"/>
    </source>
</evidence>
<dbReference type="GO" id="GO:0016301">
    <property type="term" value="F:kinase activity"/>
    <property type="evidence" value="ECO:0007669"/>
    <property type="project" value="UniProtKB-KW"/>
</dbReference>
<organism evidence="22 23">
    <name type="scientific">Macrococcus caseolyticus (strain JCSC5402)</name>
    <name type="common">Macrococcoides caseolyticum</name>
    <dbReference type="NCBI Taxonomy" id="458233"/>
    <lineage>
        <taxon>Bacteria</taxon>
        <taxon>Bacillati</taxon>
        <taxon>Bacillota</taxon>
        <taxon>Bacilli</taxon>
        <taxon>Bacillales</taxon>
        <taxon>Staphylococcaceae</taxon>
        <taxon>Macrococcoides</taxon>
    </lineage>
</organism>
<evidence type="ECO:0000256" key="16">
    <source>
        <dbReference type="ARBA" id="ARBA00023317"/>
    </source>
</evidence>
<evidence type="ECO:0000256" key="5">
    <source>
        <dbReference type="ARBA" id="ARBA00008663"/>
    </source>
</evidence>
<name>B9E7A3_MACCJ</name>
<evidence type="ECO:0000256" key="9">
    <source>
        <dbReference type="ARBA" id="ARBA00022723"/>
    </source>
</evidence>
<evidence type="ECO:0000256" key="11">
    <source>
        <dbReference type="ARBA" id="ARBA00022777"/>
    </source>
</evidence>
<dbReference type="KEGG" id="mcl:MCCL_1364"/>
<dbReference type="InterPro" id="IPR015793">
    <property type="entry name" value="Pyrv_Knase_brl"/>
</dbReference>
<evidence type="ECO:0000256" key="2">
    <source>
        <dbReference type="ARBA" id="ARBA00001958"/>
    </source>
</evidence>